<keyword evidence="2" id="KW-1185">Reference proteome</keyword>
<evidence type="ECO:0000313" key="2">
    <source>
        <dbReference type="Proteomes" id="UP001221413"/>
    </source>
</evidence>
<comment type="caution">
    <text evidence="1">The sequence shown here is derived from an EMBL/GenBank/DDBJ whole genome shotgun (WGS) entry which is preliminary data.</text>
</comment>
<evidence type="ECO:0000313" key="1">
    <source>
        <dbReference type="EMBL" id="KAJ6259695.1"/>
    </source>
</evidence>
<accession>A0AAD6IY32</accession>
<organism evidence="1 2">
    <name type="scientific">Drechslerella dactyloides</name>
    <name type="common">Nematode-trapping fungus</name>
    <name type="synonym">Arthrobotrys dactyloides</name>
    <dbReference type="NCBI Taxonomy" id="74499"/>
    <lineage>
        <taxon>Eukaryota</taxon>
        <taxon>Fungi</taxon>
        <taxon>Dikarya</taxon>
        <taxon>Ascomycota</taxon>
        <taxon>Pezizomycotina</taxon>
        <taxon>Orbiliomycetes</taxon>
        <taxon>Orbiliales</taxon>
        <taxon>Orbiliaceae</taxon>
        <taxon>Drechslerella</taxon>
    </lineage>
</organism>
<sequence>MPEYPRASEDGRYETLRIDIAQLRNQSRLTYEQIREKVTAFLAYKEDITRRGAANPRLYREEVHQWQWTDAYDTLEKAIITTAEYKTELAALEVPWLKFQRRLRLSGQNGSQGVTEAEGILRCYSILTQSRAATTRHELEAVERGVENIEPDSTVIFHIHEVFRVSVESVRNKLGKVREILTALRPLIFDELYD</sequence>
<reference evidence="1" key="1">
    <citation type="submission" date="2023-01" db="EMBL/GenBank/DDBJ databases">
        <title>The chitinases involved in constricting ring structure development in the nematode-trapping fungus Drechslerella dactyloides.</title>
        <authorList>
            <person name="Wang R."/>
            <person name="Zhang L."/>
            <person name="Tang P."/>
            <person name="Li S."/>
            <person name="Liang L."/>
        </authorList>
    </citation>
    <scope>NUCLEOTIDE SEQUENCE</scope>
    <source>
        <strain evidence="1">YMF1.00031</strain>
    </source>
</reference>
<name>A0AAD6IY32_DREDA</name>
<dbReference type="AlphaFoldDB" id="A0AAD6IY32"/>
<dbReference type="Proteomes" id="UP001221413">
    <property type="component" value="Unassembled WGS sequence"/>
</dbReference>
<proteinExistence type="predicted"/>
<gene>
    <name evidence="1" type="ORF">Dda_5333</name>
</gene>
<protein>
    <submittedName>
        <fullName evidence="1">Uncharacterized protein</fullName>
    </submittedName>
</protein>
<dbReference type="EMBL" id="JAQGDS010000006">
    <property type="protein sequence ID" value="KAJ6259695.1"/>
    <property type="molecule type" value="Genomic_DNA"/>
</dbReference>